<organism evidence="5 6">
    <name type="scientific">Basidiobolus ranarum</name>
    <dbReference type="NCBI Taxonomy" id="34480"/>
    <lineage>
        <taxon>Eukaryota</taxon>
        <taxon>Fungi</taxon>
        <taxon>Fungi incertae sedis</taxon>
        <taxon>Zoopagomycota</taxon>
        <taxon>Entomophthoromycotina</taxon>
        <taxon>Basidiobolomycetes</taxon>
        <taxon>Basidiobolales</taxon>
        <taxon>Basidiobolaceae</taxon>
        <taxon>Basidiobolus</taxon>
    </lineage>
</organism>
<proteinExistence type="predicted"/>
<dbReference type="PANTHER" id="PTHR31361:SF1">
    <property type="entry name" value="BETA-GLUCAN SYNTHESIS-ASSOCIATED PROTEIN KRE6-RELATED"/>
    <property type="match status" value="1"/>
</dbReference>
<evidence type="ECO:0000256" key="2">
    <source>
        <dbReference type="ARBA" id="ARBA00023136"/>
    </source>
</evidence>
<reference evidence="5 6" key="1">
    <citation type="submission" date="2023-04" db="EMBL/GenBank/DDBJ databases">
        <title>Genome of Basidiobolus ranarum AG-B5.</title>
        <authorList>
            <person name="Stajich J.E."/>
            <person name="Carter-House D."/>
            <person name="Gryganskyi A."/>
        </authorList>
    </citation>
    <scope>NUCLEOTIDE SEQUENCE [LARGE SCALE GENOMIC DNA]</scope>
    <source>
        <strain evidence="5 6">AG-B5</strain>
    </source>
</reference>
<accession>A0ABR2VVR1</accession>
<dbReference type="Gene3D" id="2.60.120.200">
    <property type="match status" value="1"/>
</dbReference>
<evidence type="ECO:0000256" key="4">
    <source>
        <dbReference type="ARBA" id="ARBA00023316"/>
    </source>
</evidence>
<evidence type="ECO:0000256" key="3">
    <source>
        <dbReference type="ARBA" id="ARBA00023180"/>
    </source>
</evidence>
<dbReference type="EMBL" id="JASJQH010007584">
    <property type="protein sequence ID" value="KAK9704133.1"/>
    <property type="molecule type" value="Genomic_DNA"/>
</dbReference>
<keyword evidence="3" id="KW-0325">Glycoprotein</keyword>
<evidence type="ECO:0000256" key="1">
    <source>
        <dbReference type="ARBA" id="ARBA00004370"/>
    </source>
</evidence>
<dbReference type="Pfam" id="PF03935">
    <property type="entry name" value="SKN1_KRE6_Sbg1"/>
    <property type="match status" value="1"/>
</dbReference>
<name>A0ABR2VVR1_9FUNG</name>
<sequence>MVLPQRSITETLSGLPGQRLNKCVCSGEDHPSPGKGRAAPEIDIIEVVGSHDKGIPGKASQTHQIAPFDSGQLMNQAYTKIYDDSITTLNEYRGTPLQQFASALTTVPLDVYDGKGYQTYGIEYEPGPTGYVTWLMNGKPTWRLDAAALGPNPKSKVAQRLIAAEPMYMIMNLAISTSFTENIQWDKLVFPSIMRIDYVRLYQHPERINIGCNPPDFPTAKYINKHWNAYSNPNLTTWSQAGYSAPPYSLSGTCP</sequence>
<dbReference type="PANTHER" id="PTHR31361">
    <property type="entry name" value="BETA-GLUCAN SYNTHESIS-ASSOCIATED PROTEIN KRE6-RELATED"/>
    <property type="match status" value="1"/>
</dbReference>
<evidence type="ECO:0000313" key="6">
    <source>
        <dbReference type="Proteomes" id="UP001479436"/>
    </source>
</evidence>
<comment type="subcellular location">
    <subcellularLocation>
        <location evidence="1">Membrane</location>
    </subcellularLocation>
</comment>
<evidence type="ECO:0000313" key="5">
    <source>
        <dbReference type="EMBL" id="KAK9704133.1"/>
    </source>
</evidence>
<gene>
    <name evidence="5" type="primary">KRE6_2</name>
    <name evidence="5" type="ORF">K7432_010360</name>
</gene>
<dbReference type="SUPFAM" id="SSF49899">
    <property type="entry name" value="Concanavalin A-like lectins/glucanases"/>
    <property type="match status" value="1"/>
</dbReference>
<dbReference type="InterPro" id="IPR005629">
    <property type="entry name" value="Skn1/Kre6/Sbg1"/>
</dbReference>
<keyword evidence="4" id="KW-0961">Cell wall biogenesis/degradation</keyword>
<comment type="caution">
    <text evidence="5">The sequence shown here is derived from an EMBL/GenBank/DDBJ whole genome shotgun (WGS) entry which is preliminary data.</text>
</comment>
<keyword evidence="6" id="KW-1185">Reference proteome</keyword>
<keyword evidence="2" id="KW-0472">Membrane</keyword>
<dbReference type="InterPro" id="IPR013320">
    <property type="entry name" value="ConA-like_dom_sf"/>
</dbReference>
<dbReference type="Proteomes" id="UP001479436">
    <property type="component" value="Unassembled WGS sequence"/>
</dbReference>
<protein>
    <submittedName>
        <fullName evidence="5">Beta-glucan synthesis-associated protein</fullName>
    </submittedName>
</protein>